<evidence type="ECO:0000256" key="3">
    <source>
        <dbReference type="ARBA" id="ARBA00009843"/>
    </source>
</evidence>
<dbReference type="GO" id="GO:0046685">
    <property type="term" value="P:response to arsenic-containing substance"/>
    <property type="evidence" value="ECO:0007669"/>
    <property type="project" value="UniProtKB-KW"/>
</dbReference>
<organism evidence="12 13">
    <name type="scientific">Naumannella halotolerans</name>
    <dbReference type="NCBI Taxonomy" id="993414"/>
    <lineage>
        <taxon>Bacteria</taxon>
        <taxon>Bacillati</taxon>
        <taxon>Actinomycetota</taxon>
        <taxon>Actinomycetes</taxon>
        <taxon>Propionibacteriales</taxon>
        <taxon>Propionibacteriaceae</taxon>
        <taxon>Naumannella</taxon>
    </lineage>
</organism>
<dbReference type="PRINTS" id="PR00758">
    <property type="entry name" value="ARSENICPUMP"/>
</dbReference>
<proteinExistence type="inferred from homology"/>
<keyword evidence="7" id="KW-0059">Arsenical resistance</keyword>
<sequence>MIELAERALPVLGFLLAMTIIAELAERCGLFALIADRLGRWSRGSVPVLWAGLVVVALAATIFLSLDTTAVLLTPVVLALAQRMSVDPRLFAYTCVWLANTGSLLLPVSNLTNLLSLSSTNSSTLDFLSRIWPAALTAAVITVGVLAIMFRRTLAVRGVVDDRPVAPANRGLLIGQAMIIIALAVAIVVGAEISLASLIAAALSIVLTAIVDRSLLRRLPLPWRMMLGVGLLLVVVEIARQLVLDAWFARFELPDSLSGSLLLAGLGAGLSNLINNLPAYLTLEPLAQTPALSASLLVGVNAGPLITPWASLATLLWAGRCRAAGVRIGWGDFALRGLLLTALVVPLATASLFLTG</sequence>
<evidence type="ECO:0000256" key="6">
    <source>
        <dbReference type="ARBA" id="ARBA00022692"/>
    </source>
</evidence>
<evidence type="ECO:0000256" key="5">
    <source>
        <dbReference type="ARBA" id="ARBA00022475"/>
    </source>
</evidence>
<evidence type="ECO:0000256" key="1">
    <source>
        <dbReference type="ARBA" id="ARBA00004651"/>
    </source>
</evidence>
<dbReference type="EMBL" id="SOAW01000002">
    <property type="protein sequence ID" value="TDT31180.1"/>
    <property type="molecule type" value="Genomic_DNA"/>
</dbReference>
<dbReference type="InterPro" id="IPR004680">
    <property type="entry name" value="Cit_transptr-like_dom"/>
</dbReference>
<feature type="transmembrane region" description="Helical" evidence="10">
    <location>
        <begin position="131"/>
        <end position="150"/>
    </location>
</feature>
<comment type="caution">
    <text evidence="12">The sequence shown here is derived from an EMBL/GenBank/DDBJ whole genome shotgun (WGS) entry which is preliminary data.</text>
</comment>
<dbReference type="Proteomes" id="UP000295371">
    <property type="component" value="Unassembled WGS sequence"/>
</dbReference>
<evidence type="ECO:0000313" key="12">
    <source>
        <dbReference type="EMBL" id="TDT31180.1"/>
    </source>
</evidence>
<evidence type="ECO:0000256" key="8">
    <source>
        <dbReference type="ARBA" id="ARBA00022989"/>
    </source>
</evidence>
<comment type="similarity">
    <text evidence="3">Belongs to the CitM (TC 2.A.11) transporter family.</text>
</comment>
<keyword evidence="6 10" id="KW-0812">Transmembrane</keyword>
<keyword evidence="5" id="KW-1003">Cell membrane</keyword>
<name>A0A4R7J221_9ACTN</name>
<keyword evidence="13" id="KW-1185">Reference proteome</keyword>
<evidence type="ECO:0000259" key="11">
    <source>
        <dbReference type="Pfam" id="PF03600"/>
    </source>
</evidence>
<protein>
    <submittedName>
        <fullName evidence="12">Na+/H+ antiporter NhaD/arsenite permease-like protein</fullName>
    </submittedName>
</protein>
<dbReference type="PANTHER" id="PTHR43302">
    <property type="entry name" value="TRANSPORTER ARSB-RELATED"/>
    <property type="match status" value="1"/>
</dbReference>
<feature type="transmembrane region" description="Helical" evidence="10">
    <location>
        <begin position="333"/>
        <end position="354"/>
    </location>
</feature>
<evidence type="ECO:0000256" key="4">
    <source>
        <dbReference type="ARBA" id="ARBA00022448"/>
    </source>
</evidence>
<dbReference type="PANTHER" id="PTHR43302:SF5">
    <property type="entry name" value="TRANSPORTER ARSB-RELATED"/>
    <property type="match status" value="1"/>
</dbReference>
<evidence type="ECO:0000256" key="9">
    <source>
        <dbReference type="ARBA" id="ARBA00023136"/>
    </source>
</evidence>
<accession>A0A4R7J221</accession>
<dbReference type="AlphaFoldDB" id="A0A4R7J221"/>
<feature type="transmembrane region" description="Helical" evidence="10">
    <location>
        <begin position="195"/>
        <end position="215"/>
    </location>
</feature>
<dbReference type="GO" id="GO:0005886">
    <property type="term" value="C:plasma membrane"/>
    <property type="evidence" value="ECO:0007669"/>
    <property type="project" value="UniProtKB-SubCell"/>
</dbReference>
<feature type="transmembrane region" description="Helical" evidence="10">
    <location>
        <begin position="90"/>
        <end position="111"/>
    </location>
</feature>
<evidence type="ECO:0000256" key="10">
    <source>
        <dbReference type="SAM" id="Phobius"/>
    </source>
</evidence>
<feature type="transmembrane region" description="Helical" evidence="10">
    <location>
        <begin position="171"/>
        <end position="189"/>
    </location>
</feature>
<keyword evidence="4" id="KW-0813">Transport</keyword>
<feature type="transmembrane region" description="Helical" evidence="10">
    <location>
        <begin position="295"/>
        <end position="318"/>
    </location>
</feature>
<comment type="subcellular location">
    <subcellularLocation>
        <location evidence="1">Cell membrane</location>
        <topology evidence="1">Multi-pass membrane protein</topology>
    </subcellularLocation>
</comment>
<dbReference type="Pfam" id="PF03600">
    <property type="entry name" value="CitMHS"/>
    <property type="match status" value="1"/>
</dbReference>
<feature type="transmembrane region" description="Helical" evidence="10">
    <location>
        <begin position="261"/>
        <end position="283"/>
    </location>
</feature>
<evidence type="ECO:0000256" key="7">
    <source>
        <dbReference type="ARBA" id="ARBA00022849"/>
    </source>
</evidence>
<reference evidence="12 13" key="1">
    <citation type="submission" date="2019-03" db="EMBL/GenBank/DDBJ databases">
        <title>Genomic Encyclopedia of Archaeal and Bacterial Type Strains, Phase II (KMG-II): from individual species to whole genera.</title>
        <authorList>
            <person name="Goeker M."/>
        </authorList>
    </citation>
    <scope>NUCLEOTIDE SEQUENCE [LARGE SCALE GENOMIC DNA]</scope>
    <source>
        <strain evidence="12 13">DSM 24323</strain>
    </source>
</reference>
<dbReference type="GO" id="GO:0015105">
    <property type="term" value="F:arsenite transmembrane transporter activity"/>
    <property type="evidence" value="ECO:0007669"/>
    <property type="project" value="InterPro"/>
</dbReference>
<feature type="transmembrane region" description="Helical" evidence="10">
    <location>
        <begin position="49"/>
        <end position="78"/>
    </location>
</feature>
<gene>
    <name evidence="12" type="ORF">CLV29_2593</name>
</gene>
<dbReference type="InterPro" id="IPR000802">
    <property type="entry name" value="Arsenical_pump_ArsB"/>
</dbReference>
<comment type="similarity">
    <text evidence="2">Belongs to the ArsB family.</text>
</comment>
<evidence type="ECO:0000313" key="13">
    <source>
        <dbReference type="Proteomes" id="UP000295371"/>
    </source>
</evidence>
<evidence type="ECO:0000256" key="2">
    <source>
        <dbReference type="ARBA" id="ARBA00006433"/>
    </source>
</evidence>
<keyword evidence="9 10" id="KW-0472">Membrane</keyword>
<feature type="domain" description="Citrate transporter-like" evidence="11">
    <location>
        <begin position="8"/>
        <end position="310"/>
    </location>
</feature>
<dbReference type="RefSeq" id="WP_133755486.1">
    <property type="nucleotide sequence ID" value="NZ_SOAW01000002.1"/>
</dbReference>
<feature type="transmembrane region" description="Helical" evidence="10">
    <location>
        <begin position="227"/>
        <end position="249"/>
    </location>
</feature>
<dbReference type="OrthoDB" id="9774335at2"/>
<keyword evidence="8 10" id="KW-1133">Transmembrane helix</keyword>